<gene>
    <name evidence="2" type="ORF">A4U43_C03F23210</name>
</gene>
<feature type="region of interest" description="Disordered" evidence="1">
    <location>
        <begin position="35"/>
        <end position="55"/>
    </location>
</feature>
<keyword evidence="3" id="KW-1185">Reference proteome</keyword>
<dbReference type="EMBL" id="CM007383">
    <property type="protein sequence ID" value="ONK76038.1"/>
    <property type="molecule type" value="Genomic_DNA"/>
</dbReference>
<name>A0A5P1FCE2_ASPOF</name>
<evidence type="ECO:0000313" key="3">
    <source>
        <dbReference type="Proteomes" id="UP000243459"/>
    </source>
</evidence>
<accession>A0A5P1FCE2</accession>
<proteinExistence type="predicted"/>
<dbReference type="AlphaFoldDB" id="A0A5P1FCE2"/>
<organism evidence="2 3">
    <name type="scientific">Asparagus officinalis</name>
    <name type="common">Garden asparagus</name>
    <dbReference type="NCBI Taxonomy" id="4686"/>
    <lineage>
        <taxon>Eukaryota</taxon>
        <taxon>Viridiplantae</taxon>
        <taxon>Streptophyta</taxon>
        <taxon>Embryophyta</taxon>
        <taxon>Tracheophyta</taxon>
        <taxon>Spermatophyta</taxon>
        <taxon>Magnoliopsida</taxon>
        <taxon>Liliopsida</taxon>
        <taxon>Asparagales</taxon>
        <taxon>Asparagaceae</taxon>
        <taxon>Asparagoideae</taxon>
        <taxon>Asparagus</taxon>
    </lineage>
</organism>
<dbReference type="Gramene" id="ONK76038">
    <property type="protein sequence ID" value="ONK76038"/>
    <property type="gene ID" value="A4U43_C03F23210"/>
</dbReference>
<protein>
    <submittedName>
        <fullName evidence="2">Uncharacterized protein</fullName>
    </submittedName>
</protein>
<reference evidence="3" key="1">
    <citation type="journal article" date="2017" name="Nat. Commun.">
        <title>The asparagus genome sheds light on the origin and evolution of a young Y chromosome.</title>
        <authorList>
            <person name="Harkess A."/>
            <person name="Zhou J."/>
            <person name="Xu C."/>
            <person name="Bowers J.E."/>
            <person name="Van der Hulst R."/>
            <person name="Ayyampalayam S."/>
            <person name="Mercati F."/>
            <person name="Riccardi P."/>
            <person name="McKain M.R."/>
            <person name="Kakrana A."/>
            <person name="Tang H."/>
            <person name="Ray J."/>
            <person name="Groenendijk J."/>
            <person name="Arikit S."/>
            <person name="Mathioni S.M."/>
            <person name="Nakano M."/>
            <person name="Shan H."/>
            <person name="Telgmann-Rauber A."/>
            <person name="Kanno A."/>
            <person name="Yue Z."/>
            <person name="Chen H."/>
            <person name="Li W."/>
            <person name="Chen Y."/>
            <person name="Xu X."/>
            <person name="Zhang Y."/>
            <person name="Luo S."/>
            <person name="Chen H."/>
            <person name="Gao J."/>
            <person name="Mao Z."/>
            <person name="Pires J.C."/>
            <person name="Luo M."/>
            <person name="Kudrna D."/>
            <person name="Wing R.A."/>
            <person name="Meyers B.C."/>
            <person name="Yi K."/>
            <person name="Kong H."/>
            <person name="Lavrijsen P."/>
            <person name="Sunseri F."/>
            <person name="Falavigna A."/>
            <person name="Ye Y."/>
            <person name="Leebens-Mack J.H."/>
            <person name="Chen G."/>
        </authorList>
    </citation>
    <scope>NUCLEOTIDE SEQUENCE [LARGE SCALE GENOMIC DNA]</scope>
    <source>
        <strain evidence="3">cv. DH0086</strain>
    </source>
</reference>
<evidence type="ECO:0000256" key="1">
    <source>
        <dbReference type="SAM" id="MobiDB-lite"/>
    </source>
</evidence>
<sequence>MAATKPVPLRSIKELMAEAASHITEKIVRENIQEQRKHNHKLAGPSGKGKQKVEEVEEGLFASNEETSEEDEITAGGAMEELTVYRHNKPIAFLGNKAICVTRVDCLYYERPFPFGFKFAFLFGIKDHGPSFG</sequence>
<evidence type="ECO:0000313" key="2">
    <source>
        <dbReference type="EMBL" id="ONK76038.1"/>
    </source>
</evidence>
<dbReference type="Proteomes" id="UP000243459">
    <property type="component" value="Chromosome 3"/>
</dbReference>